<feature type="transmembrane region" description="Helical" evidence="2">
    <location>
        <begin position="48"/>
        <end position="72"/>
    </location>
</feature>
<keyword evidence="3" id="KW-1185">Reference proteome</keyword>
<evidence type="ECO:0000313" key="3">
    <source>
        <dbReference type="Proteomes" id="UP000515135"/>
    </source>
</evidence>
<keyword evidence="2" id="KW-1133">Transmembrane helix</keyword>
<evidence type="ECO:0000256" key="1">
    <source>
        <dbReference type="SAM" id="MobiDB-lite"/>
    </source>
</evidence>
<reference evidence="4" key="1">
    <citation type="submission" date="2025-08" db="UniProtKB">
        <authorList>
            <consortium name="RefSeq"/>
        </authorList>
    </citation>
    <scope>IDENTIFICATION</scope>
    <source>
        <tissue evidence="4">Gonad</tissue>
    </source>
</reference>
<organism evidence="3 4">
    <name type="scientific">Branchiostoma belcheri</name>
    <name type="common">Amphioxus</name>
    <dbReference type="NCBI Taxonomy" id="7741"/>
    <lineage>
        <taxon>Eukaryota</taxon>
        <taxon>Metazoa</taxon>
        <taxon>Chordata</taxon>
        <taxon>Cephalochordata</taxon>
        <taxon>Leptocardii</taxon>
        <taxon>Amphioxiformes</taxon>
        <taxon>Branchiostomatidae</taxon>
        <taxon>Branchiostoma</taxon>
    </lineage>
</organism>
<evidence type="ECO:0000313" key="4">
    <source>
        <dbReference type="RefSeq" id="XP_019638511.1"/>
    </source>
</evidence>
<dbReference type="PANTHER" id="PTHR34929">
    <property type="entry name" value="ZGC:153157"/>
    <property type="match status" value="1"/>
</dbReference>
<dbReference type="PANTHER" id="PTHR34929:SF1">
    <property type="entry name" value="INAF MOTIF CONTAINING 2"/>
    <property type="match status" value="1"/>
</dbReference>
<dbReference type="InterPro" id="IPR029162">
    <property type="entry name" value="InaF-motif"/>
</dbReference>
<dbReference type="KEGG" id="bbel:109480715"/>
<proteinExistence type="predicted"/>
<dbReference type="RefSeq" id="XP_019638511.1">
    <property type="nucleotide sequence ID" value="XM_019782952.1"/>
</dbReference>
<accession>A0A6P5A9S0</accession>
<feature type="compositionally biased region" description="Low complexity" evidence="1">
    <location>
        <begin position="98"/>
        <end position="135"/>
    </location>
</feature>
<gene>
    <name evidence="4" type="primary">LOC109480715</name>
</gene>
<keyword evidence="2" id="KW-0472">Membrane</keyword>
<dbReference type="Pfam" id="PF15018">
    <property type="entry name" value="InaF-motif"/>
    <property type="match status" value="1"/>
</dbReference>
<keyword evidence="2 4" id="KW-0812">Transmembrane</keyword>
<feature type="region of interest" description="Disordered" evidence="1">
    <location>
        <begin position="94"/>
        <end position="135"/>
    </location>
</feature>
<dbReference type="Proteomes" id="UP000515135">
    <property type="component" value="Unplaced"/>
</dbReference>
<evidence type="ECO:0000256" key="2">
    <source>
        <dbReference type="SAM" id="Phobius"/>
    </source>
</evidence>
<sequence>MQRDVPPVSTAPSSAKQHAPTGYPHDSKPPTFTSDKKAKMAAKTNKKWVRLATVFAYVFCVSLAAIVLAIYYSFFWTGTTLQAAAGGGTSTPGNITNTTLASPTAAQTTPAAANTPAATPAASTPLPTLPANLSTATPDNVTALITD</sequence>
<protein>
    <submittedName>
        <fullName evidence="4">Transmembrane protein INAFM2 isoform X1</fullName>
    </submittedName>
</protein>
<dbReference type="GeneID" id="109480715"/>
<dbReference type="OrthoDB" id="8113027at2759"/>
<name>A0A6P5A9S0_BRABE</name>
<dbReference type="AlphaFoldDB" id="A0A6P5A9S0"/>
<feature type="region of interest" description="Disordered" evidence="1">
    <location>
        <begin position="1"/>
        <end position="38"/>
    </location>
</feature>